<dbReference type="InterPro" id="IPR008930">
    <property type="entry name" value="Terpenoid_cyclase/PrenylTrfase"/>
</dbReference>
<accession>A0A9W6ZPQ9</accession>
<keyword evidence="2" id="KW-0677">Repeat</keyword>
<reference evidence="4" key="1">
    <citation type="submission" date="2022-07" db="EMBL/GenBank/DDBJ databases">
        <title>Genome analysis of Parmales, a sister group of diatoms, reveals the evolutionary specialization of diatoms from phago-mixotrophs to photoautotrophs.</title>
        <authorList>
            <person name="Ban H."/>
            <person name="Sato S."/>
            <person name="Yoshikawa S."/>
            <person name="Kazumasa Y."/>
            <person name="Nakamura Y."/>
            <person name="Ichinomiya M."/>
            <person name="Saitoh K."/>
            <person name="Sato N."/>
            <person name="Blanc-Mathieu R."/>
            <person name="Endo H."/>
            <person name="Kuwata A."/>
            <person name="Ogata H."/>
        </authorList>
    </citation>
    <scope>NUCLEOTIDE SEQUENCE</scope>
</reference>
<gene>
    <name evidence="4" type="ORF">TrRE_jg1206</name>
</gene>
<comment type="caution">
    <text evidence="4">The sequence shown here is derived from an EMBL/GenBank/DDBJ whole genome shotgun (WGS) entry which is preliminary data.</text>
</comment>
<dbReference type="SUPFAM" id="SSF48239">
    <property type="entry name" value="Terpenoid cyclases/Protein prenyltransferases"/>
    <property type="match status" value="1"/>
</dbReference>
<dbReference type="Gene3D" id="1.50.10.20">
    <property type="match status" value="1"/>
</dbReference>
<evidence type="ECO:0000256" key="1">
    <source>
        <dbReference type="ARBA" id="ARBA00009755"/>
    </source>
</evidence>
<dbReference type="InterPro" id="IPR018333">
    <property type="entry name" value="Squalene_cyclase"/>
</dbReference>
<dbReference type="NCBIfam" id="TIGR01787">
    <property type="entry name" value="squalene_cyclas"/>
    <property type="match status" value="1"/>
</dbReference>
<keyword evidence="5" id="KW-1185">Reference proteome</keyword>
<sequence length="484" mass="53672">TTVADMDNYSPVNGLMKAAQYGLSIYENSSLLSPLRNLLRSLAYPFVEEYLHAEDEQTNYIDIGPVNKVLNTLISFALSGNTPGPTFLRHAARMGDYLWVAEDGVKMQGYNGSQCWDTSFFLQALCEGGMGDLFGTAAERGMAFLERTQILSTDASKATAAYHYEKPKYRERYFRHVSEGGWPFSTSAHGWPISDCTGEGLKAVLCLQKLDRIKLGVSSGRINKIDDKRLQNAVNVILELQNDDGGFATYENNRGFGWFEWLNPSEVFGDIMIDYSYAECTMASLTALREFHDSYPSHRGPEIRDAMQRGSSFLKGIQRPDGSWYGSWACCFCYGTWFGIEGLVAAGGGEGSNEVRRACEFLLSKQCGNGGWGEDFRSCYNKKYAEGNMERYGDGEGACVVSTSWAILGLVKGGMGGREEVRRGVEYLVGRQLESGDWAQEGISGVFNRSCGITYTAYRNVFPIWALGRYGKWQREEGGEGGGE</sequence>
<evidence type="ECO:0000313" key="5">
    <source>
        <dbReference type="Proteomes" id="UP001165082"/>
    </source>
</evidence>
<dbReference type="AlphaFoldDB" id="A0A9W6ZPQ9"/>
<comment type="similarity">
    <text evidence="1">Belongs to the terpene cyclase/mutase family.</text>
</comment>
<dbReference type="EMBL" id="BRXZ01004781">
    <property type="protein sequence ID" value="GMH55147.1"/>
    <property type="molecule type" value="Genomic_DNA"/>
</dbReference>
<dbReference type="GO" id="GO:0016104">
    <property type="term" value="P:triterpenoid biosynthetic process"/>
    <property type="evidence" value="ECO:0007669"/>
    <property type="project" value="InterPro"/>
</dbReference>
<dbReference type="GO" id="GO:0016866">
    <property type="term" value="F:intramolecular transferase activity"/>
    <property type="evidence" value="ECO:0007669"/>
    <property type="project" value="InterPro"/>
</dbReference>
<dbReference type="PANTHER" id="PTHR11764:SF20">
    <property type="entry name" value="LANOSTEROL SYNTHASE"/>
    <property type="match status" value="1"/>
</dbReference>
<organism evidence="4 5">
    <name type="scientific">Triparma retinervis</name>
    <dbReference type="NCBI Taxonomy" id="2557542"/>
    <lineage>
        <taxon>Eukaryota</taxon>
        <taxon>Sar</taxon>
        <taxon>Stramenopiles</taxon>
        <taxon>Ochrophyta</taxon>
        <taxon>Bolidophyceae</taxon>
        <taxon>Parmales</taxon>
        <taxon>Triparmaceae</taxon>
        <taxon>Triparma</taxon>
    </lineage>
</organism>
<dbReference type="OrthoDB" id="21502at2759"/>
<evidence type="ECO:0000256" key="2">
    <source>
        <dbReference type="ARBA" id="ARBA00022737"/>
    </source>
</evidence>
<name>A0A9W6ZPQ9_9STRA</name>
<dbReference type="GO" id="GO:0005811">
    <property type="term" value="C:lipid droplet"/>
    <property type="evidence" value="ECO:0007669"/>
    <property type="project" value="InterPro"/>
</dbReference>
<dbReference type="Pfam" id="PF13243">
    <property type="entry name" value="SQHop_cyclase_C"/>
    <property type="match status" value="1"/>
</dbReference>
<proteinExistence type="inferred from homology"/>
<dbReference type="Proteomes" id="UP001165082">
    <property type="component" value="Unassembled WGS sequence"/>
</dbReference>
<protein>
    <recommendedName>
        <fullName evidence="3">Squalene cyclase C-terminal domain-containing protein</fullName>
    </recommendedName>
</protein>
<dbReference type="InterPro" id="IPR032696">
    <property type="entry name" value="SQ_cyclase_C"/>
</dbReference>
<evidence type="ECO:0000259" key="3">
    <source>
        <dbReference type="Pfam" id="PF13243"/>
    </source>
</evidence>
<feature type="non-terminal residue" evidence="4">
    <location>
        <position position="1"/>
    </location>
</feature>
<dbReference type="PANTHER" id="PTHR11764">
    <property type="entry name" value="TERPENE CYCLASE/MUTASE FAMILY MEMBER"/>
    <property type="match status" value="1"/>
</dbReference>
<feature type="domain" description="Squalene cyclase C-terminal" evidence="3">
    <location>
        <begin position="113"/>
        <end position="471"/>
    </location>
</feature>
<evidence type="ECO:0000313" key="4">
    <source>
        <dbReference type="EMBL" id="GMH55147.1"/>
    </source>
</evidence>